<proteinExistence type="predicted"/>
<protein>
    <submittedName>
        <fullName evidence="1">Uncharacterized protein</fullName>
    </submittedName>
</protein>
<dbReference type="EMBL" id="JAUDFV010000161">
    <property type="protein sequence ID" value="KAL2713185.1"/>
    <property type="molecule type" value="Genomic_DNA"/>
</dbReference>
<organism evidence="1 2">
    <name type="scientific">Vespula squamosa</name>
    <name type="common">Southern yellow jacket</name>
    <name type="synonym">Wasp</name>
    <dbReference type="NCBI Taxonomy" id="30214"/>
    <lineage>
        <taxon>Eukaryota</taxon>
        <taxon>Metazoa</taxon>
        <taxon>Ecdysozoa</taxon>
        <taxon>Arthropoda</taxon>
        <taxon>Hexapoda</taxon>
        <taxon>Insecta</taxon>
        <taxon>Pterygota</taxon>
        <taxon>Neoptera</taxon>
        <taxon>Endopterygota</taxon>
        <taxon>Hymenoptera</taxon>
        <taxon>Apocrita</taxon>
        <taxon>Aculeata</taxon>
        <taxon>Vespoidea</taxon>
        <taxon>Vespidae</taxon>
        <taxon>Vespinae</taxon>
        <taxon>Vespula</taxon>
    </lineage>
</organism>
<comment type="caution">
    <text evidence="1">The sequence shown here is derived from an EMBL/GenBank/DDBJ whole genome shotgun (WGS) entry which is preliminary data.</text>
</comment>
<name>A0ABD2A072_VESSQ</name>
<evidence type="ECO:0000313" key="1">
    <source>
        <dbReference type="EMBL" id="KAL2713185.1"/>
    </source>
</evidence>
<reference evidence="1 2" key="1">
    <citation type="journal article" date="2024" name="Ann. Entomol. Soc. Am.">
        <title>Genomic analyses of the southern and eastern yellowjacket wasps (Hymenoptera: Vespidae) reveal evolutionary signatures of social life.</title>
        <authorList>
            <person name="Catto M.A."/>
            <person name="Caine P.B."/>
            <person name="Orr S.E."/>
            <person name="Hunt B.G."/>
            <person name="Goodisman M.A.D."/>
        </authorList>
    </citation>
    <scope>NUCLEOTIDE SEQUENCE [LARGE SCALE GENOMIC DNA]</scope>
    <source>
        <strain evidence="1">233</strain>
        <tissue evidence="1">Head and thorax</tissue>
    </source>
</reference>
<keyword evidence="2" id="KW-1185">Reference proteome</keyword>
<accession>A0ABD2A072</accession>
<dbReference type="AlphaFoldDB" id="A0ABD2A072"/>
<dbReference type="Proteomes" id="UP001607302">
    <property type="component" value="Unassembled WGS sequence"/>
</dbReference>
<sequence>MVTLEKHLDYFSVVAYYRSLNYSITEVYVLRLCEEKKKNKPHKKGKKNALTYGFARVLL</sequence>
<evidence type="ECO:0000313" key="2">
    <source>
        <dbReference type="Proteomes" id="UP001607302"/>
    </source>
</evidence>
<gene>
    <name evidence="1" type="ORF">V1478_017378</name>
</gene>